<sequence>MHSFLDPEGPFAVPIGPPLSTPVLFRSDHMGDLSRKQPVIRVITHPPEEHPQGAVQVQLRCLRASWGVHFSAWRPEWPFPVVGRVNGVTVALAQAQRYTNGRLAGIDSATDLTPHLLPGVGSDNNVELVRSSSDAPPTPPATYVLFAQRVVVRSTDGMVAQVQAASAARLAALVAASVPADSPRPSVLDVCRAMVHRFLTAGEVTVGSIVLHLRCPLSLARIDVPVKGARCSHVQCFDLHSFLAYARRTGRFECPVCNERNALPSALRVCPFFEEALRLYPDEDEVVVHSDASIHRVAPQPPPLAVAGPVAPAAGGAVKTEGGAGGRLVNGGGMVVDLTGDSDAEESGAAAANGMGAAPMPAVEPLAPAPDAPPLAAEPPGMSPGAPPLPAEPPAVPPDAPPLPAEPPAVPPDAPPLAAEPLAVPPDAPAAAATTGADGTLAAPVAADSSAGAGAVGAAPTAAPMVSPPFHLLNGLVDWAGVPFEVTRTPETGRWLTDAMVDSDASDGE</sequence>
<gene>
    <name evidence="1" type="ORF">I4F81_008170</name>
</gene>
<evidence type="ECO:0000313" key="2">
    <source>
        <dbReference type="Proteomes" id="UP000798662"/>
    </source>
</evidence>
<comment type="caution">
    <text evidence="1">The sequence shown here is derived from an EMBL/GenBank/DDBJ whole genome shotgun (WGS) entry which is preliminary data.</text>
</comment>
<dbReference type="Proteomes" id="UP000798662">
    <property type="component" value="Chromosome 2"/>
</dbReference>
<accession>A0ACC3C7D8</accession>
<proteinExistence type="predicted"/>
<dbReference type="EMBL" id="CM020619">
    <property type="protein sequence ID" value="KAK1865641.1"/>
    <property type="molecule type" value="Genomic_DNA"/>
</dbReference>
<protein>
    <submittedName>
        <fullName evidence="1">Uncharacterized protein</fullName>
    </submittedName>
</protein>
<organism evidence="1 2">
    <name type="scientific">Pyropia yezoensis</name>
    <name type="common">Susabi-nori</name>
    <name type="synonym">Porphyra yezoensis</name>
    <dbReference type="NCBI Taxonomy" id="2788"/>
    <lineage>
        <taxon>Eukaryota</taxon>
        <taxon>Rhodophyta</taxon>
        <taxon>Bangiophyceae</taxon>
        <taxon>Bangiales</taxon>
        <taxon>Bangiaceae</taxon>
        <taxon>Pyropia</taxon>
    </lineage>
</organism>
<keyword evidence="2" id="KW-1185">Reference proteome</keyword>
<evidence type="ECO:0000313" key="1">
    <source>
        <dbReference type="EMBL" id="KAK1865641.1"/>
    </source>
</evidence>
<reference evidence="1" key="1">
    <citation type="submission" date="2019-11" db="EMBL/GenBank/DDBJ databases">
        <title>Nori genome reveals adaptations in red seaweeds to the harsh intertidal environment.</title>
        <authorList>
            <person name="Wang D."/>
            <person name="Mao Y."/>
        </authorList>
    </citation>
    <scope>NUCLEOTIDE SEQUENCE</scope>
    <source>
        <tissue evidence="1">Gametophyte</tissue>
    </source>
</reference>
<name>A0ACC3C7D8_PYRYE</name>